<dbReference type="InterPro" id="IPR058636">
    <property type="entry name" value="Beta-barrel_YknX"/>
</dbReference>
<dbReference type="InterPro" id="IPR058637">
    <property type="entry name" value="YknX-like_C"/>
</dbReference>
<feature type="coiled-coil region" evidence="2">
    <location>
        <begin position="94"/>
        <end position="180"/>
    </location>
</feature>
<keyword evidence="7" id="KW-1185">Reference proteome</keyword>
<dbReference type="SUPFAM" id="SSF111369">
    <property type="entry name" value="HlyD-like secretion proteins"/>
    <property type="match status" value="1"/>
</dbReference>
<dbReference type="Pfam" id="PF25990">
    <property type="entry name" value="Beta-barrel_YknX"/>
    <property type="match status" value="1"/>
</dbReference>
<dbReference type="Gene3D" id="2.40.30.170">
    <property type="match status" value="1"/>
</dbReference>
<dbReference type="Pfam" id="PF25989">
    <property type="entry name" value="YknX_C"/>
    <property type="match status" value="1"/>
</dbReference>
<evidence type="ECO:0000259" key="4">
    <source>
        <dbReference type="Pfam" id="PF25989"/>
    </source>
</evidence>
<evidence type="ECO:0000313" key="6">
    <source>
        <dbReference type="EMBL" id="BBB32512.1"/>
    </source>
</evidence>
<dbReference type="InterPro" id="IPR006143">
    <property type="entry name" value="RND_pump_MFP"/>
</dbReference>
<dbReference type="Gene3D" id="2.40.420.20">
    <property type="match status" value="1"/>
</dbReference>
<evidence type="ECO:0000259" key="3">
    <source>
        <dbReference type="Pfam" id="PF25917"/>
    </source>
</evidence>
<dbReference type="RefSeq" id="WP_201328862.1">
    <property type="nucleotide sequence ID" value="NZ_AP017470.1"/>
</dbReference>
<name>A0A7R6PLX1_9BACT</name>
<accession>A0A7R6PLX1</accession>
<evidence type="ECO:0000256" key="2">
    <source>
        <dbReference type="SAM" id="Coils"/>
    </source>
</evidence>
<feature type="domain" description="Multidrug resistance protein MdtA-like barrel-sandwich hybrid" evidence="3">
    <location>
        <begin position="54"/>
        <end position="202"/>
    </location>
</feature>
<organism evidence="6 7">
    <name type="scientific">Thermotomaculum hydrothermale</name>
    <dbReference type="NCBI Taxonomy" id="981385"/>
    <lineage>
        <taxon>Bacteria</taxon>
        <taxon>Pseudomonadati</taxon>
        <taxon>Acidobacteriota</taxon>
        <taxon>Holophagae</taxon>
        <taxon>Thermotomaculales</taxon>
        <taxon>Thermotomaculaceae</taxon>
        <taxon>Thermotomaculum</taxon>
    </lineage>
</organism>
<dbReference type="PANTHER" id="PTHR30469:SF33">
    <property type="entry name" value="SLR1207 PROTEIN"/>
    <property type="match status" value="1"/>
</dbReference>
<dbReference type="PANTHER" id="PTHR30469">
    <property type="entry name" value="MULTIDRUG RESISTANCE PROTEIN MDTA"/>
    <property type="match status" value="1"/>
</dbReference>
<comment type="similarity">
    <text evidence="1">Belongs to the membrane fusion protein (MFP) (TC 8.A.1) family.</text>
</comment>
<evidence type="ECO:0000259" key="5">
    <source>
        <dbReference type="Pfam" id="PF25990"/>
    </source>
</evidence>
<dbReference type="GO" id="GO:1990281">
    <property type="term" value="C:efflux pump complex"/>
    <property type="evidence" value="ECO:0007669"/>
    <property type="project" value="TreeGrafter"/>
</dbReference>
<gene>
    <name evidence="6" type="ORF">TTHT_0959</name>
</gene>
<evidence type="ECO:0000256" key="1">
    <source>
        <dbReference type="ARBA" id="ARBA00009477"/>
    </source>
</evidence>
<sequence>MKKYLIIAGVIILFVIAGVLKNRDNGKFVKVKKVEKKDISETISGTGTVKPVKTVTVMSEIMGKIVELPVKEGDFVKKGDLLCRIDDKNYKSEVSRLKAELKKQKLVLEQLKIDLKQSEKDFKRKLKLFKSGILSKEEFENAKNQFESKKLNVSQQEFYIKQANANLAKALENLSKTKIVAPIDGKVTSLRKEVGEQVIQGTINNPGSIIMVLSDMNKLELEVDVNEVDSVLLKKGMEADIHLDAFDNKVFKGIVKQISESAEKPAGRDVSLFKVKIDFEEINPKIKPGMSGRAEIKVRESKNALIIPIEAVRKEESGKEYCFKVKNKIAKKTYIKTGISNDFYVEVKEGLSENDTVVTGPYRVLKTLKNGDKINFKNE</sequence>
<dbReference type="EMBL" id="AP017470">
    <property type="protein sequence ID" value="BBB32512.1"/>
    <property type="molecule type" value="Genomic_DNA"/>
</dbReference>
<evidence type="ECO:0000313" key="7">
    <source>
        <dbReference type="Proteomes" id="UP000595564"/>
    </source>
</evidence>
<reference evidence="6 7" key="1">
    <citation type="journal article" date="2012" name="Extremophiles">
        <title>Thermotomaculum hydrothermale gen. nov., sp. nov., a novel heterotrophic thermophile within the phylum Acidobacteria from a deep-sea hydrothermal vent chimney in the Southern Okinawa Trough.</title>
        <authorList>
            <person name="Izumi H."/>
            <person name="Nunoura T."/>
            <person name="Miyazaki M."/>
            <person name="Mino S."/>
            <person name="Toki T."/>
            <person name="Takai K."/>
            <person name="Sako Y."/>
            <person name="Sawabe T."/>
            <person name="Nakagawa S."/>
        </authorList>
    </citation>
    <scope>NUCLEOTIDE SEQUENCE [LARGE SCALE GENOMIC DNA]</scope>
    <source>
        <strain evidence="6 7">AC55</strain>
    </source>
</reference>
<feature type="domain" description="YknX-like C-terminal permuted SH3-like" evidence="4">
    <location>
        <begin position="305"/>
        <end position="374"/>
    </location>
</feature>
<dbReference type="InterPro" id="IPR058625">
    <property type="entry name" value="MdtA-like_BSH"/>
</dbReference>
<dbReference type="Pfam" id="PF25917">
    <property type="entry name" value="BSH_RND"/>
    <property type="match status" value="1"/>
</dbReference>
<dbReference type="KEGG" id="thyd:TTHT_0959"/>
<keyword evidence="2" id="KW-0175">Coiled coil</keyword>
<proteinExistence type="inferred from homology"/>
<protein>
    <submittedName>
        <fullName evidence="6">HlyD family secretion protein</fullName>
    </submittedName>
</protein>
<dbReference type="AlphaFoldDB" id="A0A7R6PLX1"/>
<dbReference type="Gene3D" id="2.40.50.100">
    <property type="match status" value="1"/>
</dbReference>
<dbReference type="Gene3D" id="1.10.287.470">
    <property type="entry name" value="Helix hairpin bin"/>
    <property type="match status" value="1"/>
</dbReference>
<dbReference type="Proteomes" id="UP000595564">
    <property type="component" value="Chromosome"/>
</dbReference>
<feature type="domain" description="YknX-like beta-barrel" evidence="5">
    <location>
        <begin position="222"/>
        <end position="296"/>
    </location>
</feature>
<dbReference type="GO" id="GO:0015562">
    <property type="term" value="F:efflux transmembrane transporter activity"/>
    <property type="evidence" value="ECO:0007669"/>
    <property type="project" value="TreeGrafter"/>
</dbReference>
<dbReference type="NCBIfam" id="TIGR01730">
    <property type="entry name" value="RND_mfp"/>
    <property type="match status" value="1"/>
</dbReference>